<feature type="compositionally biased region" description="Polar residues" evidence="1">
    <location>
        <begin position="624"/>
        <end position="637"/>
    </location>
</feature>
<dbReference type="Pfam" id="PF00168">
    <property type="entry name" value="C2"/>
    <property type="match status" value="1"/>
</dbReference>
<protein>
    <submittedName>
        <fullName evidence="3">Putative C2 domain containing protein</fullName>
    </submittedName>
</protein>
<dbReference type="InterPro" id="IPR000008">
    <property type="entry name" value="C2_dom"/>
</dbReference>
<dbReference type="PANTHER" id="PTHR47052">
    <property type="entry name" value="CONSERVED SERINE PROLINE-RICH PROTEIN (AFU_ORTHOLOGUE AFUA_2G01790)"/>
    <property type="match status" value="1"/>
</dbReference>
<feature type="region of interest" description="Disordered" evidence="1">
    <location>
        <begin position="151"/>
        <end position="198"/>
    </location>
</feature>
<accession>A0A0A1T2D3</accession>
<dbReference type="HOGENOM" id="CLU_008050_0_0_1"/>
<gene>
    <name evidence="3" type="ORF">VHEMI00436</name>
</gene>
<proteinExistence type="predicted"/>
<keyword evidence="4" id="KW-1185">Reference proteome</keyword>
<feature type="compositionally biased region" description="Basic and acidic residues" evidence="1">
    <location>
        <begin position="806"/>
        <end position="818"/>
    </location>
</feature>
<dbReference type="CDD" id="cd08681">
    <property type="entry name" value="C2_fungal_Inn1p-like"/>
    <property type="match status" value="1"/>
</dbReference>
<feature type="compositionally biased region" description="Polar residues" evidence="1">
    <location>
        <begin position="715"/>
        <end position="726"/>
    </location>
</feature>
<dbReference type="SUPFAM" id="SSF49562">
    <property type="entry name" value="C2 domain (Calcium/lipid-binding domain, CaLB)"/>
    <property type="match status" value="1"/>
</dbReference>
<feature type="compositionally biased region" description="Basic and acidic residues" evidence="1">
    <location>
        <begin position="466"/>
        <end position="483"/>
    </location>
</feature>
<dbReference type="InterPro" id="IPR035892">
    <property type="entry name" value="C2_domain_sf"/>
</dbReference>
<feature type="compositionally biased region" description="Polar residues" evidence="1">
    <location>
        <begin position="687"/>
        <end position="701"/>
    </location>
</feature>
<dbReference type="InterPro" id="IPR037791">
    <property type="entry name" value="C2_fungal_Inn1"/>
</dbReference>
<feature type="compositionally biased region" description="Basic and acidic residues" evidence="1">
    <location>
        <begin position="506"/>
        <end position="526"/>
    </location>
</feature>
<feature type="compositionally biased region" description="Basic and acidic residues" evidence="1">
    <location>
        <begin position="702"/>
        <end position="713"/>
    </location>
</feature>
<sequence length="832" mass="92080">MSATAKPFGLQGAAHTAGIFADHSVDGPIIGTLVAVVDRAKNLPNRKTIGKQDPYCAARLGKEAKKTATDIRGGQTPKWDQELRFTVHDSSDYYQLKVSVFTDDKRTDLIGETWIDLKGIIIAGGGQSDVWQSLSCKGKYAGEIRLEITFYDSRPKPERPAAARPKPQHADSDVGSSRQRGGAKRRPLPSDPVTGEAPPMAAAVTASTPDFYAQQQTPPRQHTKRPSHSGLIPNQSPLQSVEYNAAASRPQPNDPYYTTPTRRVEREQSQDWDQYEPPSYDQPGQRHYSPAERHEPPSRGSPRNLPPIETAQPPPPPAHRSRQSSVGPDMSSRGSHETSPQKQNAQANMRHGVLRNEAHRYTNSASNVPYQTYQAPPTATSASPNSPRHHERSASHDPYARNGYGGDEMHFEREPSPGPYSRSPGHMASSPRHYGSSRHEDHDDYQNVPSPAASREYGNSPGRAPPEQHHRQASYRDEYDASSRGHSPGYSVPPPPSSLSYNVDPRLSRDVADRINDERRYDERFHQQTAAGRGRQYSEPPPSYGGRRDASPQPMQQSDRRSTANYAAPDPHTEQRRRMSASPNPAHRIPRKSVSPAPSLVVVERRRLSDVPFGPDSYDALNPSVVSSARSDYSATSGLEHRQPNGKIIAHNGQEVDPSDHLPETSWAPEPEPRPGSKQPSPEPARTRQSLSGAQPMPQAQRNRDRRSTRPEVNDPQQSYGYQYNEPTTPTTTGRTRLQKKARGSSISPGAIPLAPMAPEQYHDNRYGGYSPSREPARGHYDYPNENYAPQYGHGPPIPAKVPLHASEHSSLEDEMSRIDIGNGRSRRRGGY</sequence>
<dbReference type="SMART" id="SM00239">
    <property type="entry name" value="C2"/>
    <property type="match status" value="1"/>
</dbReference>
<feature type="domain" description="C2" evidence="2">
    <location>
        <begin position="11"/>
        <end position="132"/>
    </location>
</feature>
<feature type="compositionally biased region" description="Polar residues" evidence="1">
    <location>
        <begin position="337"/>
        <end position="347"/>
    </location>
</feature>
<dbReference type="AlphaFoldDB" id="A0A0A1T2D3"/>
<dbReference type="PROSITE" id="PS50004">
    <property type="entry name" value="C2"/>
    <property type="match status" value="1"/>
</dbReference>
<dbReference type="Gene3D" id="2.60.40.150">
    <property type="entry name" value="C2 domain"/>
    <property type="match status" value="1"/>
</dbReference>
<name>A0A0A1T2D3_9HYPO</name>
<dbReference type="Proteomes" id="UP000039046">
    <property type="component" value="Unassembled WGS sequence"/>
</dbReference>
<dbReference type="InterPro" id="IPR052981">
    <property type="entry name" value="Ingression_C2_domain"/>
</dbReference>
<reference evidence="3 4" key="1">
    <citation type="journal article" date="2015" name="Genome Announc.">
        <title>Draft Genome Sequence and Gene Annotation of the Entomopathogenic Fungus Verticillium hemipterigenum.</title>
        <authorList>
            <person name="Horn F."/>
            <person name="Habel A."/>
            <person name="Scharf D.H."/>
            <person name="Dworschak J."/>
            <person name="Brakhage A.A."/>
            <person name="Guthke R."/>
            <person name="Hertweck C."/>
            <person name="Linde J."/>
        </authorList>
    </citation>
    <scope>NUCLEOTIDE SEQUENCE [LARGE SCALE GENOMIC DNA]</scope>
</reference>
<evidence type="ECO:0000313" key="4">
    <source>
        <dbReference type="Proteomes" id="UP000039046"/>
    </source>
</evidence>
<feature type="region of interest" description="Disordered" evidence="1">
    <location>
        <begin position="214"/>
        <end position="832"/>
    </location>
</feature>
<evidence type="ECO:0000259" key="2">
    <source>
        <dbReference type="PROSITE" id="PS50004"/>
    </source>
</evidence>
<feature type="compositionally biased region" description="Polar residues" evidence="1">
    <location>
        <begin position="361"/>
        <end position="374"/>
    </location>
</feature>
<evidence type="ECO:0000256" key="1">
    <source>
        <dbReference type="SAM" id="MobiDB-lite"/>
    </source>
</evidence>
<dbReference type="STRING" id="1531966.A0A0A1T2D3"/>
<evidence type="ECO:0000313" key="3">
    <source>
        <dbReference type="EMBL" id="CEJ80240.1"/>
    </source>
</evidence>
<feature type="compositionally biased region" description="Low complexity" evidence="1">
    <location>
        <begin position="727"/>
        <end position="736"/>
    </location>
</feature>
<feature type="compositionally biased region" description="Low complexity" evidence="1">
    <location>
        <begin position="375"/>
        <end position="386"/>
    </location>
</feature>
<dbReference type="EMBL" id="CDHN01000001">
    <property type="protein sequence ID" value="CEJ80240.1"/>
    <property type="molecule type" value="Genomic_DNA"/>
</dbReference>
<organism evidence="3 4">
    <name type="scientific">[Torrubiella] hemipterigena</name>
    <dbReference type="NCBI Taxonomy" id="1531966"/>
    <lineage>
        <taxon>Eukaryota</taxon>
        <taxon>Fungi</taxon>
        <taxon>Dikarya</taxon>
        <taxon>Ascomycota</taxon>
        <taxon>Pezizomycotina</taxon>
        <taxon>Sordariomycetes</taxon>
        <taxon>Hypocreomycetidae</taxon>
        <taxon>Hypocreales</taxon>
        <taxon>Clavicipitaceae</taxon>
        <taxon>Clavicipitaceae incertae sedis</taxon>
        <taxon>'Torrubiella' clade</taxon>
    </lineage>
</organism>
<dbReference type="OrthoDB" id="270970at2759"/>
<feature type="compositionally biased region" description="Polar residues" evidence="1">
    <location>
        <begin position="232"/>
        <end position="242"/>
    </location>
</feature>
<dbReference type="PANTHER" id="PTHR47052:SF3">
    <property type="entry name" value="INGRESSION PROTEIN 1"/>
    <property type="match status" value="1"/>
</dbReference>